<sequence length="165" mass="19427">MDTIEGLLRVKSIREEGRERELRKARHELEHATQAWREAKHQRETRVEEHRRREDDLYREVLSRAIVVRELDDLHAEIIAMKKVEQEDERAVEQADETRKQQRETTDAATSAWRMAAQACDKYRDLHQQAVAQRREEDELKAAFELEDLPVRAGGRAFADPAEES</sequence>
<feature type="region of interest" description="Disordered" evidence="1">
    <location>
        <begin position="85"/>
        <end position="110"/>
    </location>
</feature>
<feature type="compositionally biased region" description="Basic and acidic residues" evidence="1">
    <location>
        <begin position="85"/>
        <end position="106"/>
    </location>
</feature>
<keyword evidence="2" id="KW-0966">Cell projection</keyword>
<dbReference type="EMBL" id="JAVDRF010000005">
    <property type="protein sequence ID" value="MDR6536943.1"/>
    <property type="molecule type" value="Genomic_DNA"/>
</dbReference>
<evidence type="ECO:0000256" key="1">
    <source>
        <dbReference type="SAM" id="MobiDB-lite"/>
    </source>
</evidence>
<dbReference type="Proteomes" id="UP001184230">
    <property type="component" value="Unassembled WGS sequence"/>
</dbReference>
<dbReference type="InterPro" id="IPR009929">
    <property type="entry name" value="T3SS_YscO"/>
</dbReference>
<organism evidence="2 3">
    <name type="scientific">Variovorax soli</name>
    <dbReference type="NCBI Taxonomy" id="376815"/>
    <lineage>
        <taxon>Bacteria</taxon>
        <taxon>Pseudomonadati</taxon>
        <taxon>Pseudomonadota</taxon>
        <taxon>Betaproteobacteria</taxon>
        <taxon>Burkholderiales</taxon>
        <taxon>Comamonadaceae</taxon>
        <taxon>Variovorax</taxon>
    </lineage>
</organism>
<proteinExistence type="predicted"/>
<dbReference type="Pfam" id="PF07321">
    <property type="entry name" value="YscO"/>
    <property type="match status" value="1"/>
</dbReference>
<evidence type="ECO:0000313" key="3">
    <source>
        <dbReference type="Proteomes" id="UP001184230"/>
    </source>
</evidence>
<protein>
    <submittedName>
        <fullName evidence="2">Flagellar biosynthesis chaperone FliJ</fullName>
    </submittedName>
</protein>
<gene>
    <name evidence="2" type="ORF">J2739_002716</name>
</gene>
<dbReference type="InterPro" id="IPR053716">
    <property type="entry name" value="Flag_assembly_chemotaxis_eff"/>
</dbReference>
<evidence type="ECO:0000313" key="2">
    <source>
        <dbReference type="EMBL" id="MDR6536943.1"/>
    </source>
</evidence>
<keyword evidence="2" id="KW-0282">Flagellum</keyword>
<dbReference type="Gene3D" id="1.10.287.1700">
    <property type="match status" value="1"/>
</dbReference>
<keyword evidence="2" id="KW-0969">Cilium</keyword>
<keyword evidence="3" id="KW-1185">Reference proteome</keyword>
<reference evidence="2 3" key="1">
    <citation type="submission" date="2023-07" db="EMBL/GenBank/DDBJ databases">
        <title>Sorghum-associated microbial communities from plants grown in Nebraska, USA.</title>
        <authorList>
            <person name="Schachtman D."/>
        </authorList>
    </citation>
    <scope>NUCLEOTIDE SEQUENCE [LARGE SCALE GENOMIC DNA]</scope>
    <source>
        <strain evidence="2 3">DS1781</strain>
    </source>
</reference>
<accession>A0ABU1NER1</accession>
<name>A0ABU1NER1_9BURK</name>
<dbReference type="RefSeq" id="WP_309902431.1">
    <property type="nucleotide sequence ID" value="NZ_JAVDRF010000005.1"/>
</dbReference>
<comment type="caution">
    <text evidence="2">The sequence shown here is derived from an EMBL/GenBank/DDBJ whole genome shotgun (WGS) entry which is preliminary data.</text>
</comment>